<dbReference type="GO" id="GO:0005737">
    <property type="term" value="C:cytoplasm"/>
    <property type="evidence" value="ECO:0000318"/>
    <property type="project" value="GO_Central"/>
</dbReference>
<evidence type="ECO:0000313" key="12">
    <source>
        <dbReference type="Proteomes" id="UP000001449"/>
    </source>
</evidence>
<dbReference type="SMART" id="SM01071">
    <property type="entry name" value="CDC37_N"/>
    <property type="match status" value="1"/>
</dbReference>
<evidence type="ECO:0000256" key="3">
    <source>
        <dbReference type="ARBA" id="ARBA00022490"/>
    </source>
</evidence>
<dbReference type="InterPro" id="IPR013855">
    <property type="entry name" value="Cdc37_N_dom"/>
</dbReference>
<keyword evidence="12" id="KW-1185">Reference proteome</keyword>
<evidence type="ECO:0000259" key="9">
    <source>
        <dbReference type="SMART" id="SM01070"/>
    </source>
</evidence>
<dbReference type="Gene3D" id="1.20.58.610">
    <property type="entry name" value="Cdc37, Hsp90 binding domain"/>
    <property type="match status" value="1"/>
</dbReference>
<evidence type="ECO:0000256" key="5">
    <source>
        <dbReference type="ARBA" id="ARBA00031396"/>
    </source>
</evidence>
<evidence type="ECO:0000256" key="6">
    <source>
        <dbReference type="SAM" id="Coils"/>
    </source>
</evidence>
<protein>
    <recommendedName>
        <fullName evidence="5">Hsp90 chaperone protein kinase-targeting subunit</fullName>
    </recommendedName>
</protein>
<evidence type="ECO:0000313" key="11">
    <source>
        <dbReference type="EMBL" id="EED91303.1"/>
    </source>
</evidence>
<feature type="domain" description="Cdc37 Hsp90 binding" evidence="9">
    <location>
        <begin position="131"/>
        <end position="287"/>
    </location>
</feature>
<feature type="domain" description="Cdc37 C-terminal" evidence="8">
    <location>
        <begin position="312"/>
        <end position="370"/>
    </location>
</feature>
<dbReference type="GO" id="GO:0006457">
    <property type="term" value="P:protein folding"/>
    <property type="evidence" value="ECO:0000318"/>
    <property type="project" value="GO_Central"/>
</dbReference>
<feature type="domain" description="Cdc37 N-terminal" evidence="10">
    <location>
        <begin position="4"/>
        <end position="127"/>
    </location>
</feature>
<dbReference type="STRING" id="35128.B8C4C6"/>
<evidence type="ECO:0000256" key="2">
    <source>
        <dbReference type="ARBA" id="ARBA00006222"/>
    </source>
</evidence>
<dbReference type="InterPro" id="IPR038189">
    <property type="entry name" value="Cdc37_Hsp90-bd_sf"/>
</dbReference>
<feature type="compositionally biased region" description="Basic and acidic residues" evidence="7">
    <location>
        <begin position="1"/>
        <end position="12"/>
    </location>
</feature>
<dbReference type="Proteomes" id="UP000001449">
    <property type="component" value="Chromosome 6"/>
</dbReference>
<dbReference type="InParanoid" id="B8C4C6"/>
<keyword evidence="4" id="KW-0143">Chaperone</keyword>
<dbReference type="OMA" id="AEQCIII"/>
<reference evidence="11 12" key="2">
    <citation type="journal article" date="2008" name="Nature">
        <title>The Phaeodactylum genome reveals the evolutionary history of diatom genomes.</title>
        <authorList>
            <person name="Bowler C."/>
            <person name="Allen A.E."/>
            <person name="Badger J.H."/>
            <person name="Grimwood J."/>
            <person name="Jabbari K."/>
            <person name="Kuo A."/>
            <person name="Maheswari U."/>
            <person name="Martens C."/>
            <person name="Maumus F."/>
            <person name="Otillar R.P."/>
            <person name="Rayko E."/>
            <person name="Salamov A."/>
            <person name="Vandepoele K."/>
            <person name="Beszteri B."/>
            <person name="Gruber A."/>
            <person name="Heijde M."/>
            <person name="Katinka M."/>
            <person name="Mock T."/>
            <person name="Valentin K."/>
            <person name="Verret F."/>
            <person name="Berges J.A."/>
            <person name="Brownlee C."/>
            <person name="Cadoret J.P."/>
            <person name="Chiovitti A."/>
            <person name="Choi C.J."/>
            <person name="Coesel S."/>
            <person name="De Martino A."/>
            <person name="Detter J.C."/>
            <person name="Durkin C."/>
            <person name="Falciatore A."/>
            <person name="Fournet J."/>
            <person name="Haruta M."/>
            <person name="Huysman M.J."/>
            <person name="Jenkins B.D."/>
            <person name="Jiroutova K."/>
            <person name="Jorgensen R.E."/>
            <person name="Joubert Y."/>
            <person name="Kaplan A."/>
            <person name="Kroger N."/>
            <person name="Kroth P.G."/>
            <person name="La Roche J."/>
            <person name="Lindquist E."/>
            <person name="Lommer M."/>
            <person name="Martin-Jezequel V."/>
            <person name="Lopez P.J."/>
            <person name="Lucas S."/>
            <person name="Mangogna M."/>
            <person name="McGinnis K."/>
            <person name="Medlin L.K."/>
            <person name="Montsant A."/>
            <person name="Oudot-Le Secq M.P."/>
            <person name="Napoli C."/>
            <person name="Obornik M."/>
            <person name="Parker M.S."/>
            <person name="Petit J.L."/>
            <person name="Porcel B.M."/>
            <person name="Poulsen N."/>
            <person name="Robison M."/>
            <person name="Rychlewski L."/>
            <person name="Rynearson T.A."/>
            <person name="Schmutz J."/>
            <person name="Shapiro H."/>
            <person name="Siaut M."/>
            <person name="Stanley M."/>
            <person name="Sussman M.R."/>
            <person name="Taylor A.R."/>
            <person name="Vardi A."/>
            <person name="von Dassow P."/>
            <person name="Vyverman W."/>
            <person name="Willis A."/>
            <person name="Wyrwicz L.S."/>
            <person name="Rokhsar D.S."/>
            <person name="Weissenbach J."/>
            <person name="Armbrust E.V."/>
            <person name="Green B.R."/>
            <person name="Van de Peer Y."/>
            <person name="Grigoriev I.V."/>
        </authorList>
    </citation>
    <scope>NUCLEOTIDE SEQUENCE [LARGE SCALE GENOMIC DNA]</scope>
    <source>
        <strain evidence="11 12">CCMP1335</strain>
    </source>
</reference>
<evidence type="ECO:0000256" key="4">
    <source>
        <dbReference type="ARBA" id="ARBA00023186"/>
    </source>
</evidence>
<dbReference type="InterPro" id="IPR004918">
    <property type="entry name" value="Cdc37"/>
</dbReference>
<dbReference type="GO" id="GO:0031072">
    <property type="term" value="F:heat shock protein binding"/>
    <property type="evidence" value="ECO:0000318"/>
    <property type="project" value="GO_Central"/>
</dbReference>
<dbReference type="HOGENOM" id="CLU_046495_0_0_1"/>
<dbReference type="KEGG" id="tps:THAPSDRAFT_34996"/>
<dbReference type="GO" id="GO:0051082">
    <property type="term" value="F:unfolded protein binding"/>
    <property type="evidence" value="ECO:0000318"/>
    <property type="project" value="GO_Central"/>
</dbReference>
<reference evidence="11 12" key="1">
    <citation type="journal article" date="2004" name="Science">
        <title>The genome of the diatom Thalassiosira pseudonana: ecology, evolution, and metabolism.</title>
        <authorList>
            <person name="Armbrust E.V."/>
            <person name="Berges J.A."/>
            <person name="Bowler C."/>
            <person name="Green B.R."/>
            <person name="Martinez D."/>
            <person name="Putnam N.H."/>
            <person name="Zhou S."/>
            <person name="Allen A.E."/>
            <person name="Apt K.E."/>
            <person name="Bechner M."/>
            <person name="Brzezinski M.A."/>
            <person name="Chaal B.K."/>
            <person name="Chiovitti A."/>
            <person name="Davis A.K."/>
            <person name="Demarest M.S."/>
            <person name="Detter J.C."/>
            <person name="Glavina T."/>
            <person name="Goodstein D."/>
            <person name="Hadi M.Z."/>
            <person name="Hellsten U."/>
            <person name="Hildebrand M."/>
            <person name="Jenkins B.D."/>
            <person name="Jurka J."/>
            <person name="Kapitonov V.V."/>
            <person name="Kroger N."/>
            <person name="Lau W.W."/>
            <person name="Lane T.W."/>
            <person name="Larimer F.W."/>
            <person name="Lippmeier J.C."/>
            <person name="Lucas S."/>
            <person name="Medina M."/>
            <person name="Montsant A."/>
            <person name="Obornik M."/>
            <person name="Parker M.S."/>
            <person name="Palenik B."/>
            <person name="Pazour G.J."/>
            <person name="Richardson P.M."/>
            <person name="Rynearson T.A."/>
            <person name="Saito M.A."/>
            <person name="Schwartz D.C."/>
            <person name="Thamatrakoln K."/>
            <person name="Valentin K."/>
            <person name="Vardi A."/>
            <person name="Wilkerson F.P."/>
            <person name="Rokhsar D.S."/>
        </authorList>
    </citation>
    <scope>NUCLEOTIDE SEQUENCE [LARGE SCALE GENOMIC DNA]</scope>
    <source>
        <strain evidence="11 12">CCMP1335</strain>
    </source>
</reference>
<dbReference type="Pfam" id="PF08564">
    <property type="entry name" value="CDC37_C"/>
    <property type="match status" value="1"/>
</dbReference>
<dbReference type="GO" id="GO:0051087">
    <property type="term" value="F:protein-folding chaperone binding"/>
    <property type="evidence" value="ECO:0000318"/>
    <property type="project" value="GO_Central"/>
</dbReference>
<accession>B8C4C6</accession>
<dbReference type="InterPro" id="IPR013873">
    <property type="entry name" value="Cdc37_C"/>
</dbReference>
<dbReference type="RefSeq" id="XP_002291196.1">
    <property type="nucleotide sequence ID" value="XM_002291160.1"/>
</dbReference>
<dbReference type="GO" id="GO:0019901">
    <property type="term" value="F:protein kinase binding"/>
    <property type="evidence" value="ECO:0007669"/>
    <property type="project" value="InterPro"/>
</dbReference>
<dbReference type="SUPFAM" id="SSF101391">
    <property type="entry name" value="Hsp90 co-chaperone CDC37"/>
    <property type="match status" value="1"/>
</dbReference>
<evidence type="ECO:0000256" key="1">
    <source>
        <dbReference type="ARBA" id="ARBA00004496"/>
    </source>
</evidence>
<dbReference type="GeneID" id="7444562"/>
<dbReference type="Gene3D" id="6.10.140.250">
    <property type="match status" value="1"/>
</dbReference>
<proteinExistence type="inferred from homology"/>
<keyword evidence="3" id="KW-0963">Cytoplasm</keyword>
<dbReference type="GO" id="GO:0050821">
    <property type="term" value="P:protein stabilization"/>
    <property type="evidence" value="ECO:0000318"/>
    <property type="project" value="GO_Central"/>
</dbReference>
<dbReference type="PANTHER" id="PTHR12800">
    <property type="entry name" value="CDC37-RELATED"/>
    <property type="match status" value="1"/>
</dbReference>
<keyword evidence="6" id="KW-0175">Coiled coil</keyword>
<gene>
    <name evidence="11" type="primary">Cdc37</name>
    <name evidence="11" type="ORF">THAPSDRAFT_34996</name>
</gene>
<dbReference type="PANTHER" id="PTHR12800:SF4">
    <property type="entry name" value="HSP90 CO-CHAPERONE CDC37"/>
    <property type="match status" value="1"/>
</dbReference>
<feature type="region of interest" description="Disordered" evidence="7">
    <location>
        <begin position="1"/>
        <end position="25"/>
    </location>
</feature>
<sequence length="370" mass="42478">MSKPFDYSKWDNIELSDDEDDVHPNIDKESWFRMKHRSRVEREEREEADKKKIHEEMAKANLRIKEIKKILSKSTNTNEDSDSDDDLEDLDGLRAELQSLEQSNSDHQDKLDAYEKNKKWNVDNMSTVAASNAAIAKFQQPQPEPEATNSVSVSMLSYHEFTEKYADVVEEFMAIESLDRSKEFLIQKGDILLQENASNYLLLASLEDEMNGFHEKMKLVARQSQIISNIAELAKSLQRHPGNVIVPFFQRLDNKELYDGFMDGVNQFIKRIEVRAVEKRKEIDEERAREAKEHGAASEDAVDISTIPLEERLGPGGLDPMEVFESLPESMQLAFESREKEQLEAALGAMTPDEASYHMQRCIDSGLWNA</sequence>
<dbReference type="eggNOG" id="KOG2260">
    <property type="taxonomic scope" value="Eukaryota"/>
</dbReference>
<dbReference type="InterPro" id="IPR013874">
    <property type="entry name" value="Cdc37_Hsp90-bd"/>
</dbReference>
<dbReference type="EMBL" id="CM000643">
    <property type="protein sequence ID" value="EED91303.1"/>
    <property type="molecule type" value="Genomic_DNA"/>
</dbReference>
<dbReference type="Pfam" id="PF08565">
    <property type="entry name" value="CDC37_M"/>
    <property type="match status" value="1"/>
</dbReference>
<dbReference type="AlphaFoldDB" id="B8C4C6"/>
<evidence type="ECO:0000259" key="8">
    <source>
        <dbReference type="SMART" id="SM01069"/>
    </source>
</evidence>
<feature type="coiled-coil region" evidence="6">
    <location>
        <begin position="43"/>
        <end position="117"/>
    </location>
</feature>
<dbReference type="Pfam" id="PF03234">
    <property type="entry name" value="CDC37_N"/>
    <property type="match status" value="1"/>
</dbReference>
<evidence type="ECO:0000256" key="7">
    <source>
        <dbReference type="SAM" id="MobiDB-lite"/>
    </source>
</evidence>
<evidence type="ECO:0000259" key="10">
    <source>
        <dbReference type="SMART" id="SM01071"/>
    </source>
</evidence>
<organism evidence="11 12">
    <name type="scientific">Thalassiosira pseudonana</name>
    <name type="common">Marine diatom</name>
    <name type="synonym">Cyclotella nana</name>
    <dbReference type="NCBI Taxonomy" id="35128"/>
    <lineage>
        <taxon>Eukaryota</taxon>
        <taxon>Sar</taxon>
        <taxon>Stramenopiles</taxon>
        <taxon>Ochrophyta</taxon>
        <taxon>Bacillariophyta</taxon>
        <taxon>Coscinodiscophyceae</taxon>
        <taxon>Thalassiosirophycidae</taxon>
        <taxon>Thalassiosirales</taxon>
        <taxon>Thalassiosiraceae</taxon>
        <taxon>Thalassiosira</taxon>
    </lineage>
</organism>
<dbReference type="SMART" id="SM01070">
    <property type="entry name" value="CDC37_M"/>
    <property type="match status" value="1"/>
</dbReference>
<comment type="subcellular location">
    <subcellularLocation>
        <location evidence="1">Cytoplasm</location>
    </subcellularLocation>
</comment>
<dbReference type="PaxDb" id="35128-Thaps34996"/>
<comment type="similarity">
    <text evidence="2">Belongs to the CDC37 family.</text>
</comment>
<name>B8C4C6_THAPS</name>
<dbReference type="SMART" id="SM01069">
    <property type="entry name" value="CDC37_C"/>
    <property type="match status" value="1"/>
</dbReference>